<evidence type="ECO:0000256" key="1">
    <source>
        <dbReference type="SAM" id="MobiDB-lite"/>
    </source>
</evidence>
<proteinExistence type="predicted"/>
<organism evidence="2 3">
    <name type="scientific">Elasticomyces elasticus</name>
    <dbReference type="NCBI Taxonomy" id="574655"/>
    <lineage>
        <taxon>Eukaryota</taxon>
        <taxon>Fungi</taxon>
        <taxon>Dikarya</taxon>
        <taxon>Ascomycota</taxon>
        <taxon>Pezizomycotina</taxon>
        <taxon>Dothideomycetes</taxon>
        <taxon>Dothideomycetidae</taxon>
        <taxon>Mycosphaerellales</taxon>
        <taxon>Teratosphaeriaceae</taxon>
        <taxon>Elasticomyces</taxon>
    </lineage>
</organism>
<dbReference type="Proteomes" id="UP001310594">
    <property type="component" value="Unassembled WGS sequence"/>
</dbReference>
<evidence type="ECO:0000313" key="3">
    <source>
        <dbReference type="Proteomes" id="UP001310594"/>
    </source>
</evidence>
<feature type="compositionally biased region" description="Basic and acidic residues" evidence="1">
    <location>
        <begin position="312"/>
        <end position="335"/>
    </location>
</feature>
<reference evidence="2" key="1">
    <citation type="submission" date="2023-08" db="EMBL/GenBank/DDBJ databases">
        <title>Black Yeasts Isolated from many extreme environments.</title>
        <authorList>
            <person name="Coleine C."/>
            <person name="Stajich J.E."/>
            <person name="Selbmann L."/>
        </authorList>
    </citation>
    <scope>NUCLEOTIDE SEQUENCE</scope>
    <source>
        <strain evidence="2">CCFEE 5810</strain>
    </source>
</reference>
<gene>
    <name evidence="2" type="ORF">LTR97_008333</name>
</gene>
<evidence type="ECO:0000313" key="2">
    <source>
        <dbReference type="EMBL" id="KAK5695913.1"/>
    </source>
</evidence>
<comment type="caution">
    <text evidence="2">The sequence shown here is derived from an EMBL/GenBank/DDBJ whole genome shotgun (WGS) entry which is preliminary data.</text>
</comment>
<name>A0AAN7ZSS6_9PEZI</name>
<dbReference type="EMBL" id="JAVRQU010000013">
    <property type="protein sequence ID" value="KAK5695913.1"/>
    <property type="molecule type" value="Genomic_DNA"/>
</dbReference>
<sequence>MRFQDWDVLLFPAGSHVPIREFRTTYYAQEDPRTMTTTPLLTAFLPALPTNTPFQVSVHSWTKPSSILGAGNAGYVPGTIYQWRVKIIVDGVAIASETYPEDTTWPKQLDSGLAGALSFPRFHRSILSQSHWNASEDMDRIKIQVSAGYEAHIGGTNKFVKLVDHVVFAFQPAPLVRSSRAAPEARQISMGGYLPLGDDNSSRSTSAYSYVAPNVYPSLQMLAPFAAAMAMPPPPVPDRRAANFSRSSDVSMHQTCTSYPSCLSEDKEGCLVHRPQLTPRGRKEAVAISSPASSAKKRTRSAMQELKINDGSPEKPARKLNKVDVSEKENVNMDA</sequence>
<feature type="region of interest" description="Disordered" evidence="1">
    <location>
        <begin position="280"/>
        <end position="335"/>
    </location>
</feature>
<dbReference type="AlphaFoldDB" id="A0AAN7ZSS6"/>
<protein>
    <submittedName>
        <fullName evidence="2">Uncharacterized protein</fullName>
    </submittedName>
</protein>
<accession>A0AAN7ZSS6</accession>